<sequence>MLLSNREIWEADTYSFGASNSLMVTEFFQGENIENYPTVYEMGSGTFYRGNNLVSKGAKKLEIQVIEVFHSLKKQILWIWSLELDKFSGTELGKLQEVTRTTETRRLYRKWQNTWVKIAEAQEGELAAAINKITDMGLKAEEITSKKNTERGIELRIVYLEDTTDYRAFRRVYSN</sequence>
<dbReference type="AlphaFoldDB" id="A0A2K0U4F2"/>
<evidence type="ECO:0000313" key="2">
    <source>
        <dbReference type="Proteomes" id="UP000236290"/>
    </source>
</evidence>
<dbReference type="Proteomes" id="UP000236290">
    <property type="component" value="Unassembled WGS sequence"/>
</dbReference>
<comment type="caution">
    <text evidence="1">The sequence shown here is derived from an EMBL/GenBank/DDBJ whole genome shotgun (WGS) entry which is preliminary data.</text>
</comment>
<evidence type="ECO:0000313" key="1">
    <source>
        <dbReference type="EMBL" id="PNP52647.1"/>
    </source>
</evidence>
<protein>
    <submittedName>
        <fullName evidence="1">Uncharacterized protein</fullName>
    </submittedName>
</protein>
<gene>
    <name evidence="1" type="ORF">THARTR1_06812</name>
</gene>
<organism evidence="1 2">
    <name type="scientific">Trichoderma harzianum</name>
    <name type="common">Hypocrea lixii</name>
    <dbReference type="NCBI Taxonomy" id="5544"/>
    <lineage>
        <taxon>Eukaryota</taxon>
        <taxon>Fungi</taxon>
        <taxon>Dikarya</taxon>
        <taxon>Ascomycota</taxon>
        <taxon>Pezizomycotina</taxon>
        <taxon>Sordariomycetes</taxon>
        <taxon>Hypocreomycetidae</taxon>
        <taxon>Hypocreales</taxon>
        <taxon>Hypocreaceae</taxon>
        <taxon>Trichoderma</taxon>
    </lineage>
</organism>
<name>A0A2K0U4F2_TRIHA</name>
<dbReference type="EMBL" id="MTYI01000100">
    <property type="protein sequence ID" value="PNP52647.1"/>
    <property type="molecule type" value="Genomic_DNA"/>
</dbReference>
<dbReference type="OrthoDB" id="10475932at2759"/>
<accession>A0A2K0U4F2</accession>
<reference evidence="1 2" key="1">
    <citation type="submission" date="2017-02" db="EMBL/GenBank/DDBJ databases">
        <title>Genomes of Trichoderma spp. with biocontrol activity.</title>
        <authorList>
            <person name="Gardiner D."/>
            <person name="Kazan K."/>
            <person name="Vos C."/>
            <person name="Harvey P."/>
        </authorList>
    </citation>
    <scope>NUCLEOTIDE SEQUENCE [LARGE SCALE GENOMIC DNA]</scope>
    <source>
        <strain evidence="1 2">Tr1</strain>
    </source>
</reference>
<proteinExistence type="predicted"/>